<evidence type="ECO:0000313" key="8">
    <source>
        <dbReference type="EMBL" id="HIU00161.1"/>
    </source>
</evidence>
<feature type="transmembrane region" description="Helical" evidence="6">
    <location>
        <begin position="73"/>
        <end position="91"/>
    </location>
</feature>
<gene>
    <name evidence="8" type="ORF">IAD12_07895</name>
</gene>
<feature type="transmembrane region" description="Helical" evidence="6">
    <location>
        <begin position="464"/>
        <end position="483"/>
    </location>
</feature>
<evidence type="ECO:0000256" key="6">
    <source>
        <dbReference type="SAM" id="Phobius"/>
    </source>
</evidence>
<feature type="transmembrane region" description="Helical" evidence="6">
    <location>
        <begin position="190"/>
        <end position="212"/>
    </location>
</feature>
<feature type="domain" description="Na+/H+ antiporter NhaC-like C-terminal" evidence="7">
    <location>
        <begin position="184"/>
        <end position="483"/>
    </location>
</feature>
<feature type="transmembrane region" description="Helical" evidence="6">
    <location>
        <begin position="112"/>
        <end position="136"/>
    </location>
</feature>
<evidence type="ECO:0000256" key="5">
    <source>
        <dbReference type="ARBA" id="ARBA00023136"/>
    </source>
</evidence>
<reference evidence="8" key="2">
    <citation type="journal article" date="2021" name="PeerJ">
        <title>Extensive microbial diversity within the chicken gut microbiome revealed by metagenomics and culture.</title>
        <authorList>
            <person name="Gilroy R."/>
            <person name="Ravi A."/>
            <person name="Getino M."/>
            <person name="Pursley I."/>
            <person name="Horton D.L."/>
            <person name="Alikhan N.F."/>
            <person name="Baker D."/>
            <person name="Gharbi K."/>
            <person name="Hall N."/>
            <person name="Watson M."/>
            <person name="Adriaenssens E.M."/>
            <person name="Foster-Nyarko E."/>
            <person name="Jarju S."/>
            <person name="Secka A."/>
            <person name="Antonio M."/>
            <person name="Oren A."/>
            <person name="Chaudhuri R.R."/>
            <person name="La Ragione R."/>
            <person name="Hildebrand F."/>
            <person name="Pallen M.J."/>
        </authorList>
    </citation>
    <scope>NUCLEOTIDE SEQUENCE</scope>
    <source>
        <strain evidence="8">CHK176-22527</strain>
    </source>
</reference>
<evidence type="ECO:0000256" key="2">
    <source>
        <dbReference type="ARBA" id="ARBA00022475"/>
    </source>
</evidence>
<feature type="transmembrane region" description="Helical" evidence="6">
    <location>
        <begin position="399"/>
        <end position="417"/>
    </location>
</feature>
<dbReference type="PANTHER" id="PTHR43478">
    <property type="entry name" value="NA+/H+ ANTIPORTER-RELATED"/>
    <property type="match status" value="1"/>
</dbReference>
<comment type="subcellular location">
    <subcellularLocation>
        <location evidence="1">Cell membrane</location>
        <topology evidence="1">Multi-pass membrane protein</topology>
    </subcellularLocation>
</comment>
<name>A0A9D1KWI3_9FIRM</name>
<evidence type="ECO:0000256" key="1">
    <source>
        <dbReference type="ARBA" id="ARBA00004651"/>
    </source>
</evidence>
<keyword evidence="5 6" id="KW-0472">Membrane</keyword>
<feature type="transmembrane region" description="Helical" evidence="6">
    <location>
        <begin position="372"/>
        <end position="393"/>
    </location>
</feature>
<evidence type="ECO:0000259" key="7">
    <source>
        <dbReference type="Pfam" id="PF03553"/>
    </source>
</evidence>
<feature type="transmembrane region" description="Helical" evidence="6">
    <location>
        <begin position="260"/>
        <end position="279"/>
    </location>
</feature>
<feature type="transmembrane region" description="Helical" evidence="6">
    <location>
        <begin position="489"/>
        <end position="511"/>
    </location>
</feature>
<feature type="transmembrane region" description="Helical" evidence="6">
    <location>
        <begin position="300"/>
        <end position="319"/>
    </location>
</feature>
<evidence type="ECO:0000256" key="4">
    <source>
        <dbReference type="ARBA" id="ARBA00022989"/>
    </source>
</evidence>
<accession>A0A9D1KWI3</accession>
<dbReference type="PANTHER" id="PTHR43478:SF1">
    <property type="entry name" value="NA+_H+ ANTIPORTER NHAC-LIKE C-TERMINAL DOMAIN-CONTAINING PROTEIN"/>
    <property type="match status" value="1"/>
</dbReference>
<evidence type="ECO:0000256" key="3">
    <source>
        <dbReference type="ARBA" id="ARBA00022692"/>
    </source>
</evidence>
<protein>
    <submittedName>
        <fullName evidence="8">Na+/H+ antiporter NhaC family protein</fullName>
    </submittedName>
</protein>
<reference evidence="8" key="1">
    <citation type="submission" date="2020-10" db="EMBL/GenBank/DDBJ databases">
        <authorList>
            <person name="Gilroy R."/>
        </authorList>
    </citation>
    <scope>NUCLEOTIDE SEQUENCE</scope>
    <source>
        <strain evidence="8">CHK176-22527</strain>
    </source>
</reference>
<dbReference type="EMBL" id="DVLX01000095">
    <property type="protein sequence ID" value="HIU00161.1"/>
    <property type="molecule type" value="Genomic_DNA"/>
</dbReference>
<dbReference type="GO" id="GO:0005886">
    <property type="term" value="C:plasma membrane"/>
    <property type="evidence" value="ECO:0007669"/>
    <property type="project" value="UniProtKB-SubCell"/>
</dbReference>
<keyword evidence="4 6" id="KW-1133">Transmembrane helix</keyword>
<organism evidence="8 9">
    <name type="scientific">Candidatus Allocopromorpha excrementavium</name>
    <dbReference type="NCBI Taxonomy" id="2840741"/>
    <lineage>
        <taxon>Bacteria</taxon>
        <taxon>Bacillati</taxon>
        <taxon>Bacillota</taxon>
        <taxon>Clostridia</taxon>
        <taxon>Eubacteriales</taxon>
        <taxon>Eubacteriaceae</taxon>
        <taxon>Eubacteriaceae incertae sedis</taxon>
        <taxon>Candidatus Allocopromorpha</taxon>
    </lineage>
</organism>
<keyword evidence="3 6" id="KW-0812">Transmembrane</keyword>
<keyword evidence="2" id="KW-1003">Cell membrane</keyword>
<proteinExistence type="predicted"/>
<sequence>MELESISVGILSIVPPLVAIVLALITKEVVFSLVLGILSGTAIYAFSTGTGIVGMFDTTVSLMTGKLAENTSMIIFLCLLGVLVALINRAGGSRAYGEWAVKKLKSKKSASIATVFLGILIFIDDYFNCLTVGTVMRPVTDRFNMSREKLSYLIDATAAPVCIIAPISSWAASVMSYYPESAGMSGMTAFLSSIPMNLYAILTIFMIFYISLKKNADYGPMLKAELLAEKGIHEGRVAMSRQEEEFLEQNSNTKGKICDLVIPILFLIAASILSMLYVGGYWSGENPTLFAAFGNTDAGTALALGAFVSLIFAFIYFMARRVLTFKDFFSCINPGINSMVAACVILTLAWSISGVCRELLSTGEYVADLVQSSGVPVGILPALIFLVACLFSFSTGTAWGTFGILIPIIIAICEVAAPELLITTLSATLAGSVFGDHSSPISDTTILASTGAQCDHLKHVGTQVPYASTVAVCCILGYIVAGFTGDLGLAVSTLITLPFSLICLVIALLILPKFFGKNRYKDLV</sequence>
<feature type="transmembrane region" description="Helical" evidence="6">
    <location>
        <begin position="156"/>
        <end position="178"/>
    </location>
</feature>
<feature type="transmembrane region" description="Helical" evidence="6">
    <location>
        <begin position="339"/>
        <end position="360"/>
    </location>
</feature>
<dbReference type="Proteomes" id="UP000824159">
    <property type="component" value="Unassembled WGS sequence"/>
</dbReference>
<evidence type="ECO:0000313" key="9">
    <source>
        <dbReference type="Proteomes" id="UP000824159"/>
    </source>
</evidence>
<comment type="caution">
    <text evidence="8">The sequence shown here is derived from an EMBL/GenBank/DDBJ whole genome shotgun (WGS) entry which is preliminary data.</text>
</comment>
<feature type="transmembrane region" description="Helical" evidence="6">
    <location>
        <begin position="33"/>
        <end position="53"/>
    </location>
</feature>
<dbReference type="InterPro" id="IPR018461">
    <property type="entry name" value="Na/H_Antiport_NhaC-like_C"/>
</dbReference>
<dbReference type="AlphaFoldDB" id="A0A9D1KWI3"/>
<feature type="transmembrane region" description="Helical" evidence="6">
    <location>
        <begin position="6"/>
        <end position="26"/>
    </location>
</feature>
<dbReference type="Pfam" id="PF03553">
    <property type="entry name" value="Na_H_antiporter"/>
    <property type="match status" value="1"/>
</dbReference>